<keyword evidence="5" id="KW-0012">Acyltransferase</keyword>
<dbReference type="InterPro" id="IPR023447">
    <property type="entry name" value="ForMFR_H4MPT_ForTrfase_fd-like"/>
</dbReference>
<dbReference type="STRING" id="980251.GCA_001642875_03529"/>
<gene>
    <name evidence="5" type="primary">fhcD</name>
    <name evidence="5" type="ORF">MFFC18_20420</name>
</gene>
<protein>
    <submittedName>
        <fullName evidence="5">Formyltransferase/hydrolase complex subunit D</fullName>
        <ecNumber evidence="5">2.3.1.101</ecNumber>
    </submittedName>
</protein>
<dbReference type="EC" id="2.3.1.101" evidence="5"/>
<dbReference type="NCBIfam" id="NF002554">
    <property type="entry name" value="PRK02114.1"/>
    <property type="match status" value="1"/>
</dbReference>
<dbReference type="InterPro" id="IPR002770">
    <property type="entry name" value="ForMFR_H4MPT_ForTrfase_C"/>
</dbReference>
<feature type="domain" description="Formylmethanofuran: tetrahydromethanopterin formyltransferase Ftr N-terminal" evidence="3">
    <location>
        <begin position="1"/>
        <end position="157"/>
    </location>
</feature>
<dbReference type="InterPro" id="IPR022667">
    <property type="entry name" value="ForMFR_H4MPT_ForTrfase_N"/>
</dbReference>
<name>A0A5B9PH53_9BACT</name>
<keyword evidence="6" id="KW-1185">Reference proteome</keyword>
<evidence type="ECO:0000313" key="6">
    <source>
        <dbReference type="Proteomes" id="UP000322214"/>
    </source>
</evidence>
<dbReference type="Gene3D" id="3.30.70.520">
    <property type="match status" value="2"/>
</dbReference>
<dbReference type="GO" id="GO:0006730">
    <property type="term" value="P:one-carbon metabolic process"/>
    <property type="evidence" value="ECO:0007669"/>
    <property type="project" value="InterPro"/>
</dbReference>
<dbReference type="GO" id="GO:0016787">
    <property type="term" value="F:hydrolase activity"/>
    <property type="evidence" value="ECO:0007669"/>
    <property type="project" value="UniProtKB-KW"/>
</dbReference>
<keyword evidence="2 5" id="KW-0808">Transferase</keyword>
<dbReference type="InterPro" id="IPR014053">
    <property type="entry name" value="ForMFR_H4MPT_ForTrfase"/>
</dbReference>
<evidence type="ECO:0000256" key="2">
    <source>
        <dbReference type="ARBA" id="ARBA00022679"/>
    </source>
</evidence>
<dbReference type="OrthoDB" id="8841169at2"/>
<evidence type="ECO:0000259" key="3">
    <source>
        <dbReference type="Pfam" id="PF01913"/>
    </source>
</evidence>
<dbReference type="Proteomes" id="UP000322214">
    <property type="component" value="Chromosome"/>
</dbReference>
<dbReference type="KEGG" id="mff:MFFC18_20420"/>
<keyword evidence="5" id="KW-0378">Hydrolase</keyword>
<reference evidence="5 6" key="1">
    <citation type="submission" date="2019-08" db="EMBL/GenBank/DDBJ databases">
        <title>Deep-cultivation of Planctomycetes and their phenomic and genomic characterization uncovers novel biology.</title>
        <authorList>
            <person name="Wiegand S."/>
            <person name="Jogler M."/>
            <person name="Boedeker C."/>
            <person name="Pinto D."/>
            <person name="Vollmers J."/>
            <person name="Rivas-Marin E."/>
            <person name="Kohn T."/>
            <person name="Peeters S.H."/>
            <person name="Heuer A."/>
            <person name="Rast P."/>
            <person name="Oberbeckmann S."/>
            <person name="Bunk B."/>
            <person name="Jeske O."/>
            <person name="Meyerdierks A."/>
            <person name="Storesund J.E."/>
            <person name="Kallscheuer N."/>
            <person name="Luecker S."/>
            <person name="Lage O.M."/>
            <person name="Pohl T."/>
            <person name="Merkel B.J."/>
            <person name="Hornburger P."/>
            <person name="Mueller R.-W."/>
            <person name="Bruemmer F."/>
            <person name="Labrenz M."/>
            <person name="Spormann A.M."/>
            <person name="Op den Camp H."/>
            <person name="Overmann J."/>
            <person name="Amann R."/>
            <person name="Jetten M.S.M."/>
            <person name="Mascher T."/>
            <person name="Medema M.H."/>
            <person name="Devos D.P."/>
            <person name="Kaster A.-K."/>
            <person name="Ovreas L."/>
            <person name="Rohde M."/>
            <person name="Galperin M.Y."/>
            <person name="Jogler C."/>
        </authorList>
    </citation>
    <scope>NUCLEOTIDE SEQUENCE [LARGE SCALE GENOMIC DNA]</scope>
    <source>
        <strain evidence="5 6">FC18</strain>
    </source>
</reference>
<dbReference type="Pfam" id="PF01913">
    <property type="entry name" value="FTR"/>
    <property type="match status" value="1"/>
</dbReference>
<evidence type="ECO:0000256" key="1">
    <source>
        <dbReference type="ARBA" id="ARBA00006770"/>
    </source>
</evidence>
<dbReference type="SUPFAM" id="SSF55112">
    <property type="entry name" value="Formylmethanofuran:tetrahydromethanopterin formyltransferase"/>
    <property type="match status" value="2"/>
</dbReference>
<evidence type="ECO:0000259" key="4">
    <source>
        <dbReference type="Pfam" id="PF02741"/>
    </source>
</evidence>
<organism evidence="5 6">
    <name type="scientific">Mariniblastus fucicola</name>
    <dbReference type="NCBI Taxonomy" id="980251"/>
    <lineage>
        <taxon>Bacteria</taxon>
        <taxon>Pseudomonadati</taxon>
        <taxon>Planctomycetota</taxon>
        <taxon>Planctomycetia</taxon>
        <taxon>Pirellulales</taxon>
        <taxon>Pirellulaceae</taxon>
        <taxon>Mariniblastus</taxon>
    </lineage>
</organism>
<accession>A0A5B9PH53</accession>
<dbReference type="EMBL" id="CP042912">
    <property type="protein sequence ID" value="QEG22181.1"/>
    <property type="molecule type" value="Genomic_DNA"/>
</dbReference>
<dbReference type="Pfam" id="PF02741">
    <property type="entry name" value="FTR_C"/>
    <property type="match status" value="1"/>
</dbReference>
<proteinExistence type="inferred from homology"/>
<dbReference type="AlphaFoldDB" id="A0A5B9PH53"/>
<feature type="domain" description="Formylmethanofuran: tetrahydromethanopterin formyltransferase Ftr C-terminal" evidence="4">
    <location>
        <begin position="160"/>
        <end position="311"/>
    </location>
</feature>
<sequence length="331" mass="34986">MKIGNTIIEDTFAEGFGIRYTRLIVTAHDAWWLGAGLTEFCGYGSSVILCDAEVGIEVPKIANSIDGRAAASVLAFGFSADGLAKAISKRTGQCLMTCATTAVFDGMKIPGDSPFEVMPSDAEDAKPIPLGDHIRYFGDGFQKSKIIGDRRLWRIPVMEGEFIVEDATTCRKGVAGGNFLIQSTNLTSGLDAARRAVEAIKPLPNVITPFPGGVVRSGSKVGSRYEALVASTSHTFCPTLRGRVESKVHPDANCVLEIVINGVDFDSVKSALKSGIHAAIDPKFAGDSIVAISAGNYGGDLGKHHFQLHDVMQDSAAETESTADAETEAGS</sequence>
<evidence type="ECO:0000313" key="5">
    <source>
        <dbReference type="EMBL" id="QEG22181.1"/>
    </source>
</evidence>
<dbReference type="NCBIfam" id="TIGR03119">
    <property type="entry name" value="one_C_fhcD"/>
    <property type="match status" value="1"/>
</dbReference>
<dbReference type="GO" id="GO:0030270">
    <property type="term" value="F:formylmethanofuran-tetrahydromethanopterin N-formyltransferase activity"/>
    <property type="evidence" value="ECO:0007669"/>
    <property type="project" value="UniProtKB-EC"/>
</dbReference>
<comment type="similarity">
    <text evidence="1">Belongs to the FTR family.</text>
</comment>
<dbReference type="RefSeq" id="WP_075082281.1">
    <property type="nucleotide sequence ID" value="NZ_CP042912.1"/>
</dbReference>